<evidence type="ECO:0000313" key="14">
    <source>
        <dbReference type="Proteomes" id="UP000015104"/>
    </source>
</evidence>
<dbReference type="InterPro" id="IPR027545">
    <property type="entry name" value="Kynurenine_monooxygenase"/>
</dbReference>
<dbReference type="HOGENOM" id="CLU_023210_0_1_1"/>
<sequence>MDSSRLNGKNSISSNRSDRPICIVGGGLVGSMAACTLAKRGYQVKLYEMREDIRKMEVVRGKSINLALSERGRSAFRLLGLEDEMLNNYAIPMKGRMIHETSGRKRFIPYGREDQAIYSISRRHLNEALLNFAEKMQNIEIHFSHKLVNCNLDKGELEFKDLNTKSTKSDEASVIIGCDGAHSKVRLELMKRTRLNFSQTYIDHGYLELCIQPDPITGNHALEVNYLHIWPRGTFMMIALPNLDKTYTVTLFMPFRQFKAIKTPEKLIDFFTTYFPDSIPLIGRENLIKTFFDVGPSPLISVKCDPYHYKDRALIIGDAAHAMVPFYGQGMNCGFEDVTILNELLNESHLPQSLAKFSAIRVKDGHAICELALYNYIEMRDLVNSRLFLLRKRFDNILNFLMPNYWAPLYSMVTFSRTPYSQCIAAKQRQDKVITFTTAILSTTGLFGLIYLINKPTRLEKSIGLINSATSHILSYKPNFGKIW</sequence>
<dbReference type="PROSITE" id="PS51257">
    <property type="entry name" value="PROKAR_LIPOPROTEIN"/>
    <property type="match status" value="1"/>
</dbReference>
<dbReference type="EC" id="1.14.13.9" evidence="10"/>
<comment type="catalytic activity">
    <reaction evidence="9 10">
        <text>L-kynurenine + NADPH + O2 + H(+) = 3-hydroxy-L-kynurenine + NADP(+) + H2O</text>
        <dbReference type="Rhea" id="RHEA:20545"/>
        <dbReference type="ChEBI" id="CHEBI:15377"/>
        <dbReference type="ChEBI" id="CHEBI:15378"/>
        <dbReference type="ChEBI" id="CHEBI:15379"/>
        <dbReference type="ChEBI" id="CHEBI:57783"/>
        <dbReference type="ChEBI" id="CHEBI:57959"/>
        <dbReference type="ChEBI" id="CHEBI:58125"/>
        <dbReference type="ChEBI" id="CHEBI:58349"/>
        <dbReference type="EC" id="1.14.13.9"/>
    </reaction>
</comment>
<dbReference type="GO" id="GO:0043420">
    <property type="term" value="P:anthranilate metabolic process"/>
    <property type="evidence" value="ECO:0007669"/>
    <property type="project" value="UniProtKB-UniRule"/>
</dbReference>
<keyword evidence="3 10" id="KW-0662">Pyridine nucleotide biosynthesis</keyword>
<keyword evidence="4 10" id="KW-0274">FAD</keyword>
<keyword evidence="7 10" id="KW-0503">Monooxygenase</keyword>
<dbReference type="OMA" id="REFMFIA"/>
<evidence type="ECO:0000256" key="10">
    <source>
        <dbReference type="HAMAP-Rule" id="MF_03018"/>
    </source>
</evidence>
<evidence type="ECO:0000256" key="9">
    <source>
        <dbReference type="ARBA" id="ARBA00047818"/>
    </source>
</evidence>
<feature type="domain" description="FAD-binding" evidence="12">
    <location>
        <begin position="20"/>
        <end position="345"/>
    </location>
</feature>
<accession>T1JV37</accession>
<gene>
    <name evidence="13" type="primary">107371016</name>
</gene>
<dbReference type="GO" id="GO:0034354">
    <property type="term" value="P:'de novo' NAD+ biosynthetic process from L-tryptophan"/>
    <property type="evidence" value="ECO:0007669"/>
    <property type="project" value="UniProtKB-UniRule"/>
</dbReference>
<dbReference type="Gene3D" id="3.50.50.60">
    <property type="entry name" value="FAD/NAD(P)-binding domain"/>
    <property type="match status" value="1"/>
</dbReference>
<evidence type="ECO:0000256" key="2">
    <source>
        <dbReference type="ARBA" id="ARBA00022630"/>
    </source>
</evidence>
<dbReference type="GO" id="GO:0006569">
    <property type="term" value="P:L-tryptophan catabolic process"/>
    <property type="evidence" value="ECO:0007669"/>
    <property type="project" value="UniProtKB-UniRule"/>
</dbReference>
<dbReference type="GO" id="GO:0005741">
    <property type="term" value="C:mitochondrial outer membrane"/>
    <property type="evidence" value="ECO:0007669"/>
    <property type="project" value="TreeGrafter"/>
</dbReference>
<dbReference type="STRING" id="32264.T1JV37"/>
<keyword evidence="14" id="KW-1185">Reference proteome</keyword>
<comment type="pathway">
    <text evidence="10">Cofactor biosynthesis; NAD(+) biosynthesis; quinolinate from L-kynurenine: step 1/3.</text>
</comment>
<dbReference type="OrthoDB" id="10053569at2759"/>
<dbReference type="PANTHER" id="PTHR46028">
    <property type="entry name" value="KYNURENINE 3-MONOOXYGENASE"/>
    <property type="match status" value="1"/>
</dbReference>
<keyword evidence="11" id="KW-1133">Transmembrane helix</keyword>
<reference evidence="14" key="1">
    <citation type="submission" date="2011-08" db="EMBL/GenBank/DDBJ databases">
        <authorList>
            <person name="Rombauts S."/>
        </authorList>
    </citation>
    <scope>NUCLEOTIDE SEQUENCE</scope>
    <source>
        <strain evidence="14">London</strain>
    </source>
</reference>
<dbReference type="AlphaFoldDB" id="T1JV37"/>
<protein>
    <recommendedName>
        <fullName evidence="10">Kynurenine 3-monooxygenase</fullName>
        <ecNumber evidence="10">1.14.13.9</ecNumber>
    </recommendedName>
    <alternativeName>
        <fullName evidence="10">Kynurenine 3-hydroxylase</fullName>
    </alternativeName>
</protein>
<name>T1JV37_TETUR</name>
<dbReference type="InterPro" id="IPR036188">
    <property type="entry name" value="FAD/NAD-bd_sf"/>
</dbReference>
<dbReference type="PANTHER" id="PTHR46028:SF2">
    <property type="entry name" value="KYNURENINE 3-MONOOXYGENASE"/>
    <property type="match status" value="1"/>
</dbReference>
<proteinExistence type="inferred from homology"/>
<dbReference type="FunFam" id="3.50.50.60:FF:000129">
    <property type="entry name" value="Kynurenine 3-monooxygenase"/>
    <property type="match status" value="1"/>
</dbReference>
<evidence type="ECO:0000259" key="12">
    <source>
        <dbReference type="Pfam" id="PF01494"/>
    </source>
</evidence>
<keyword evidence="2 10" id="KW-0285">Flavoprotein</keyword>
<keyword evidence="8 10" id="KW-0496">Mitochondrion</keyword>
<dbReference type="PRINTS" id="PR00420">
    <property type="entry name" value="RNGMNOXGNASE"/>
</dbReference>
<comment type="cofactor">
    <cofactor evidence="1 10">
        <name>FAD</name>
        <dbReference type="ChEBI" id="CHEBI:57692"/>
    </cofactor>
</comment>
<evidence type="ECO:0000256" key="1">
    <source>
        <dbReference type="ARBA" id="ARBA00001974"/>
    </source>
</evidence>
<evidence type="ECO:0000256" key="11">
    <source>
        <dbReference type="SAM" id="Phobius"/>
    </source>
</evidence>
<dbReference type="UniPathway" id="UPA00253">
    <property type="reaction ID" value="UER00328"/>
</dbReference>
<feature type="transmembrane region" description="Helical" evidence="11">
    <location>
        <begin position="433"/>
        <end position="453"/>
    </location>
</feature>
<dbReference type="Proteomes" id="UP000015104">
    <property type="component" value="Unassembled WGS sequence"/>
</dbReference>
<keyword evidence="6 10" id="KW-0560">Oxidoreductase</keyword>
<evidence type="ECO:0000256" key="8">
    <source>
        <dbReference type="ARBA" id="ARBA00023128"/>
    </source>
</evidence>
<dbReference type="EnsemblMetazoa" id="tetur02g03180.1">
    <property type="protein sequence ID" value="tetur02g03180.1"/>
    <property type="gene ID" value="tetur02g03180"/>
</dbReference>
<dbReference type="eggNOG" id="KOG2614">
    <property type="taxonomic scope" value="Eukaryota"/>
</dbReference>
<evidence type="ECO:0000256" key="4">
    <source>
        <dbReference type="ARBA" id="ARBA00022827"/>
    </source>
</evidence>
<evidence type="ECO:0000256" key="7">
    <source>
        <dbReference type="ARBA" id="ARBA00023033"/>
    </source>
</evidence>
<organism evidence="13 14">
    <name type="scientific">Tetranychus urticae</name>
    <name type="common">Two-spotted spider mite</name>
    <dbReference type="NCBI Taxonomy" id="32264"/>
    <lineage>
        <taxon>Eukaryota</taxon>
        <taxon>Metazoa</taxon>
        <taxon>Ecdysozoa</taxon>
        <taxon>Arthropoda</taxon>
        <taxon>Chelicerata</taxon>
        <taxon>Arachnida</taxon>
        <taxon>Acari</taxon>
        <taxon>Acariformes</taxon>
        <taxon>Trombidiformes</taxon>
        <taxon>Prostigmata</taxon>
        <taxon>Eleutherengona</taxon>
        <taxon>Raphignathae</taxon>
        <taxon>Tetranychoidea</taxon>
        <taxon>Tetranychidae</taxon>
        <taxon>Tetranychus</taxon>
    </lineage>
</organism>
<evidence type="ECO:0000256" key="3">
    <source>
        <dbReference type="ARBA" id="ARBA00022642"/>
    </source>
</evidence>
<reference evidence="13" key="2">
    <citation type="submission" date="2015-06" db="UniProtKB">
        <authorList>
            <consortium name="EnsemblMetazoa"/>
        </authorList>
    </citation>
    <scope>IDENTIFICATION</scope>
</reference>
<evidence type="ECO:0000256" key="6">
    <source>
        <dbReference type="ARBA" id="ARBA00023002"/>
    </source>
</evidence>
<dbReference type="EMBL" id="CAEY01000791">
    <property type="status" value="NOT_ANNOTATED_CDS"/>
    <property type="molecule type" value="Genomic_DNA"/>
</dbReference>
<dbReference type="GO" id="GO:0070189">
    <property type="term" value="P:kynurenine metabolic process"/>
    <property type="evidence" value="ECO:0007669"/>
    <property type="project" value="TreeGrafter"/>
</dbReference>
<comment type="similarity">
    <text evidence="10">Belongs to the aromatic-ring hydroxylase family. KMO subfamily.</text>
</comment>
<dbReference type="Pfam" id="PF01494">
    <property type="entry name" value="FAD_binding_3"/>
    <property type="match status" value="1"/>
</dbReference>
<keyword evidence="5 10" id="KW-0521">NADP</keyword>
<keyword evidence="10 11" id="KW-0472">Membrane</keyword>
<comment type="subcellular location">
    <subcellularLocation>
        <location evidence="10">Mitochondrion</location>
    </subcellularLocation>
    <subcellularLocation>
        <location evidence="10">Membrane</location>
        <topology evidence="10">Multi-pass membrane protein</topology>
    </subcellularLocation>
</comment>
<dbReference type="GO" id="GO:0071949">
    <property type="term" value="F:FAD binding"/>
    <property type="evidence" value="ECO:0007669"/>
    <property type="project" value="InterPro"/>
</dbReference>
<dbReference type="SUPFAM" id="SSF51905">
    <property type="entry name" value="FAD/NAD(P)-binding domain"/>
    <property type="match status" value="1"/>
</dbReference>
<comment type="function">
    <text evidence="10">Catalyzes the hydroxylation of L-kynurenine (L-Kyn) to form 3-hydroxy-L-kynurenine (L-3OHKyn). Required for synthesis of quinolinic acid.</text>
</comment>
<keyword evidence="11" id="KW-0812">Transmembrane</keyword>
<dbReference type="KEGG" id="tut:107371016"/>
<dbReference type="InterPro" id="IPR002938">
    <property type="entry name" value="FAD-bd"/>
</dbReference>
<dbReference type="GO" id="GO:0004502">
    <property type="term" value="F:kynurenine 3-monooxygenase activity"/>
    <property type="evidence" value="ECO:0007669"/>
    <property type="project" value="UniProtKB-UniRule"/>
</dbReference>
<dbReference type="GO" id="GO:0019805">
    <property type="term" value="P:quinolinate biosynthetic process"/>
    <property type="evidence" value="ECO:0007669"/>
    <property type="project" value="UniProtKB-UniRule"/>
</dbReference>
<evidence type="ECO:0000313" key="13">
    <source>
        <dbReference type="EnsemblMetazoa" id="tetur02g03180.1"/>
    </source>
</evidence>
<evidence type="ECO:0000256" key="5">
    <source>
        <dbReference type="ARBA" id="ARBA00022857"/>
    </source>
</evidence>
<dbReference type="HAMAP" id="MF_01971">
    <property type="entry name" value="Kynurenine_monooxygenase"/>
    <property type="match status" value="1"/>
</dbReference>